<evidence type="ECO:0000313" key="3">
    <source>
        <dbReference type="Proteomes" id="UP001230915"/>
    </source>
</evidence>
<dbReference type="InterPro" id="IPR036873">
    <property type="entry name" value="Rhodanese-like_dom_sf"/>
</dbReference>
<protein>
    <submittedName>
        <fullName evidence="2">Rhodanese-like domain-containing protein</fullName>
    </submittedName>
</protein>
<organism evidence="2 3">
    <name type="scientific">Mesonia profundi</name>
    <dbReference type="NCBI Taxonomy" id="3070998"/>
    <lineage>
        <taxon>Bacteria</taxon>
        <taxon>Pseudomonadati</taxon>
        <taxon>Bacteroidota</taxon>
        <taxon>Flavobacteriia</taxon>
        <taxon>Flavobacteriales</taxon>
        <taxon>Flavobacteriaceae</taxon>
        <taxon>Mesonia</taxon>
    </lineage>
</organism>
<dbReference type="EMBL" id="JAVHUL010000018">
    <property type="protein sequence ID" value="MDQ7917542.1"/>
    <property type="molecule type" value="Genomic_DNA"/>
</dbReference>
<sequence length="102" mass="10893">MGIFSFLFGNKAKMIKDFKARGAVIIDVRSKGEYAGGAIPGSKNIPLPQINTKVEEIKKMNKPVITCCASGMRSSSAVAVLKSKGVECINGGGWFNLSQKLN</sequence>
<dbReference type="PANTHER" id="PTHR43031">
    <property type="entry name" value="FAD-DEPENDENT OXIDOREDUCTASE"/>
    <property type="match status" value="1"/>
</dbReference>
<dbReference type="SMART" id="SM00450">
    <property type="entry name" value="RHOD"/>
    <property type="match status" value="1"/>
</dbReference>
<dbReference type="CDD" id="cd00158">
    <property type="entry name" value="RHOD"/>
    <property type="match status" value="1"/>
</dbReference>
<dbReference type="InterPro" id="IPR001763">
    <property type="entry name" value="Rhodanese-like_dom"/>
</dbReference>
<reference evidence="2 3" key="1">
    <citation type="submission" date="2023-08" db="EMBL/GenBank/DDBJ databases">
        <title>Mesonia sp. MT50, isolated from deep-sea sediment of the Mariana Trench.</title>
        <authorList>
            <person name="Fu H."/>
        </authorList>
    </citation>
    <scope>NUCLEOTIDE SEQUENCE [LARGE SCALE GENOMIC DNA]</scope>
    <source>
        <strain evidence="2 3">MT50</strain>
    </source>
</reference>
<accession>A0ABU1A1F8</accession>
<gene>
    <name evidence="2" type="ORF">RBU60_08145</name>
</gene>
<evidence type="ECO:0000259" key="1">
    <source>
        <dbReference type="PROSITE" id="PS50206"/>
    </source>
</evidence>
<comment type="caution">
    <text evidence="2">The sequence shown here is derived from an EMBL/GenBank/DDBJ whole genome shotgun (WGS) entry which is preliminary data.</text>
</comment>
<proteinExistence type="predicted"/>
<dbReference type="PANTHER" id="PTHR43031:SF1">
    <property type="entry name" value="PYRIDINE NUCLEOTIDE-DISULPHIDE OXIDOREDUCTASE"/>
    <property type="match status" value="1"/>
</dbReference>
<keyword evidence="3" id="KW-1185">Reference proteome</keyword>
<dbReference type="Pfam" id="PF00581">
    <property type="entry name" value="Rhodanese"/>
    <property type="match status" value="1"/>
</dbReference>
<dbReference type="Gene3D" id="3.40.250.10">
    <property type="entry name" value="Rhodanese-like domain"/>
    <property type="match status" value="1"/>
</dbReference>
<dbReference type="InterPro" id="IPR050229">
    <property type="entry name" value="GlpE_sulfurtransferase"/>
</dbReference>
<feature type="domain" description="Rhodanese" evidence="1">
    <location>
        <begin position="19"/>
        <end position="102"/>
    </location>
</feature>
<dbReference type="SUPFAM" id="SSF52821">
    <property type="entry name" value="Rhodanese/Cell cycle control phosphatase"/>
    <property type="match status" value="1"/>
</dbReference>
<dbReference type="PROSITE" id="PS50206">
    <property type="entry name" value="RHODANESE_3"/>
    <property type="match status" value="1"/>
</dbReference>
<dbReference type="RefSeq" id="WP_308864312.1">
    <property type="nucleotide sequence ID" value="NZ_JAVHUL010000018.1"/>
</dbReference>
<evidence type="ECO:0000313" key="2">
    <source>
        <dbReference type="EMBL" id="MDQ7917542.1"/>
    </source>
</evidence>
<dbReference type="Proteomes" id="UP001230915">
    <property type="component" value="Unassembled WGS sequence"/>
</dbReference>
<name>A0ABU1A1F8_9FLAO</name>